<dbReference type="Pfam" id="PF00209">
    <property type="entry name" value="SNF"/>
    <property type="match status" value="1"/>
</dbReference>
<dbReference type="InterPro" id="IPR000175">
    <property type="entry name" value="Na/ntran_symport"/>
</dbReference>
<dbReference type="PROSITE" id="PS50267">
    <property type="entry name" value="NA_NEUROTRAN_SYMP_3"/>
    <property type="match status" value="1"/>
</dbReference>
<dbReference type="PRINTS" id="PR00176">
    <property type="entry name" value="NANEUSMPORT"/>
</dbReference>
<keyword evidence="10" id="KW-0769">Symport</keyword>
<dbReference type="AlphaFoldDB" id="A0A812EFH2"/>
<proteinExistence type="inferred from homology"/>
<protein>
    <recommendedName>
        <fullName evidence="10">Transporter</fullName>
    </recommendedName>
</protein>
<evidence type="ECO:0000256" key="8">
    <source>
        <dbReference type="PIRSR" id="PIRSR600175-1"/>
    </source>
</evidence>
<feature type="transmembrane region" description="Helical" evidence="11">
    <location>
        <begin position="323"/>
        <end position="348"/>
    </location>
</feature>
<feature type="binding site" evidence="8">
    <location>
        <position position="398"/>
    </location>
    <ligand>
        <name>Na(+)</name>
        <dbReference type="ChEBI" id="CHEBI:29101"/>
        <label>1</label>
    </ligand>
</feature>
<evidence type="ECO:0000256" key="10">
    <source>
        <dbReference type="RuleBase" id="RU003732"/>
    </source>
</evidence>
<feature type="transmembrane region" description="Helical" evidence="11">
    <location>
        <begin position="537"/>
        <end position="558"/>
    </location>
</feature>
<gene>
    <name evidence="12" type="ORF">SPHA_72665</name>
</gene>
<keyword evidence="8" id="KW-0479">Metal-binding</keyword>
<keyword evidence="3 10" id="KW-0813">Transport</keyword>
<dbReference type="InterPro" id="IPR037272">
    <property type="entry name" value="SNS_sf"/>
</dbReference>
<feature type="binding site" evidence="8">
    <location>
        <position position="329"/>
    </location>
    <ligand>
        <name>Na(+)</name>
        <dbReference type="ChEBI" id="CHEBI:29101"/>
        <label>1</label>
    </ligand>
</feature>
<evidence type="ECO:0000313" key="13">
    <source>
        <dbReference type="Proteomes" id="UP000597762"/>
    </source>
</evidence>
<feature type="binding site" evidence="8">
    <location>
        <position position="39"/>
    </location>
    <ligand>
        <name>Na(+)</name>
        <dbReference type="ChEBI" id="CHEBI:29101"/>
        <label>1</label>
    </ligand>
</feature>
<keyword evidence="6 11" id="KW-0472">Membrane</keyword>
<keyword evidence="13" id="KW-1185">Reference proteome</keyword>
<evidence type="ECO:0000256" key="9">
    <source>
        <dbReference type="PIRSR" id="PIRSR600175-2"/>
    </source>
</evidence>
<keyword evidence="7" id="KW-0325">Glycoprotein</keyword>
<dbReference type="SUPFAM" id="SSF161070">
    <property type="entry name" value="SNF-like"/>
    <property type="match status" value="1"/>
</dbReference>
<evidence type="ECO:0000313" key="12">
    <source>
        <dbReference type="EMBL" id="CAE1322723.1"/>
    </source>
</evidence>
<reference evidence="12" key="1">
    <citation type="submission" date="2021-01" db="EMBL/GenBank/DDBJ databases">
        <authorList>
            <person name="Li R."/>
            <person name="Bekaert M."/>
        </authorList>
    </citation>
    <scope>NUCLEOTIDE SEQUENCE</scope>
    <source>
        <strain evidence="12">Farmed</strain>
    </source>
</reference>
<name>A0A812EFH2_ACAPH</name>
<feature type="binding site" evidence="8">
    <location>
        <position position="297"/>
    </location>
    <ligand>
        <name>Na(+)</name>
        <dbReference type="ChEBI" id="CHEBI:29101"/>
        <label>1</label>
    </ligand>
</feature>
<feature type="transmembrane region" description="Helical" evidence="11">
    <location>
        <begin position="102"/>
        <end position="129"/>
    </location>
</feature>
<dbReference type="PANTHER" id="PTHR11616">
    <property type="entry name" value="SODIUM/CHLORIDE DEPENDENT TRANSPORTER"/>
    <property type="match status" value="1"/>
</dbReference>
<feature type="transmembrane region" description="Helical" evidence="11">
    <location>
        <begin position="424"/>
        <end position="448"/>
    </location>
</feature>
<evidence type="ECO:0000256" key="1">
    <source>
        <dbReference type="ARBA" id="ARBA00004141"/>
    </source>
</evidence>
<feature type="disulfide bond" evidence="9">
    <location>
        <begin position="141"/>
        <end position="150"/>
    </location>
</feature>
<comment type="caution">
    <text evidence="12">The sequence shown here is derived from an EMBL/GenBank/DDBJ whole genome shotgun (WGS) entry which is preliminary data.</text>
</comment>
<accession>A0A812EFH2</accession>
<keyword evidence="5 11" id="KW-1133">Transmembrane helix</keyword>
<evidence type="ECO:0000256" key="11">
    <source>
        <dbReference type="SAM" id="Phobius"/>
    </source>
</evidence>
<dbReference type="OrthoDB" id="6581954at2759"/>
<dbReference type="PROSITE" id="PS00610">
    <property type="entry name" value="NA_NEUROTRAN_SYMP_1"/>
    <property type="match status" value="1"/>
</dbReference>
<feature type="binding site" evidence="8">
    <location>
        <position position="397"/>
    </location>
    <ligand>
        <name>Na(+)</name>
        <dbReference type="ChEBI" id="CHEBI:29101"/>
        <label>1</label>
    </ligand>
</feature>
<sequence>MLESKTCAVDIASPKEKNTERGGWTGQLDFILTCIGYAVGLGNIWRFPYLCYKSGGGAFFIPYFLFLILCGVPLFFLEVSYAQFASLSPITIWRISPLFKGIGIGMVIVSGIVCVYYNVIVAWTLYYLFMSFRSQLPWSTCTNTWNTKHCVEDGHYNTSQFFNASLDGNSTYDIFNATAMTFNHSMRRSASEEYWERQVLRLTTGIESPGVIRWELLLCLMLAWVFVFLCLFKGIEVLGKIMHFAAPFPYVVLFILLIRGLTLPGSLDGIKFYIIPRFEELKKFQVWGDAALQIFYSVGMAWGGIITMASYNKFNHDVYKDALIVPLINCGTSIFSGFVIFAVLGFMAHETGVSVDHVVTQGPGLTFVAYPEALSKLPISSLWAVLFFLMLFIIGLDSQFGMFETMLSAFMDEYPTYLRGKKTLICAIACFVEFLLGLPCVTQGGIYVLQIMDWYCASFSLMLISLAECVVIAWIYGADRFYKDIELMIGYRPCKWWKISWCFITPATILFIWLFSVSTLGPVTYGTVTYPAWAIRFGWLLGLISLIPTPTVMIYSVWKAEGSLKERIKSLIKPAPSWGPALPENRKLYLASL</sequence>
<dbReference type="GO" id="GO:0005886">
    <property type="term" value="C:plasma membrane"/>
    <property type="evidence" value="ECO:0007669"/>
    <property type="project" value="TreeGrafter"/>
</dbReference>
<evidence type="ECO:0000256" key="4">
    <source>
        <dbReference type="ARBA" id="ARBA00022692"/>
    </source>
</evidence>
<keyword evidence="4 10" id="KW-0812">Transmembrane</keyword>
<feature type="transmembrane region" description="Helical" evidence="11">
    <location>
        <begin position="60"/>
        <end position="81"/>
    </location>
</feature>
<evidence type="ECO:0000256" key="2">
    <source>
        <dbReference type="ARBA" id="ARBA00006459"/>
    </source>
</evidence>
<feature type="transmembrane region" description="Helical" evidence="11">
    <location>
        <begin position="382"/>
        <end position="403"/>
    </location>
</feature>
<feature type="transmembrane region" description="Helical" evidence="11">
    <location>
        <begin position="454"/>
        <end position="476"/>
    </location>
</feature>
<dbReference type="GO" id="GO:0046872">
    <property type="term" value="F:metal ion binding"/>
    <property type="evidence" value="ECO:0007669"/>
    <property type="project" value="UniProtKB-KW"/>
</dbReference>
<keyword evidence="8" id="KW-0915">Sodium</keyword>
<dbReference type="PANTHER" id="PTHR11616:SF321">
    <property type="entry name" value="SODIUM-DEPENDENT NUTRIENT AMINO ACID TRANSPORTER 1-RELATED"/>
    <property type="match status" value="1"/>
</dbReference>
<dbReference type="EMBL" id="CAHIKZ030005336">
    <property type="protein sequence ID" value="CAE1322723.1"/>
    <property type="molecule type" value="Genomic_DNA"/>
</dbReference>
<feature type="transmembrane region" description="Helical" evidence="11">
    <location>
        <begin position="30"/>
        <end position="48"/>
    </location>
</feature>
<comment type="similarity">
    <text evidence="2 10">Belongs to the sodium:neurotransmitter symporter (SNF) (TC 2.A.22) family.</text>
</comment>
<comment type="subcellular location">
    <subcellularLocation>
        <location evidence="1">Membrane</location>
        <topology evidence="1">Multi-pass membrane protein</topology>
    </subcellularLocation>
</comment>
<feature type="binding site" evidence="8">
    <location>
        <position position="38"/>
    </location>
    <ligand>
        <name>Na(+)</name>
        <dbReference type="ChEBI" id="CHEBI:29101"/>
        <label>1</label>
    </ligand>
</feature>
<feature type="transmembrane region" description="Helical" evidence="11">
    <location>
        <begin position="290"/>
        <end position="311"/>
    </location>
</feature>
<feature type="transmembrane region" description="Helical" evidence="11">
    <location>
        <begin position="496"/>
        <end position="517"/>
    </location>
</feature>
<feature type="binding site" evidence="8">
    <location>
        <position position="36"/>
    </location>
    <ligand>
        <name>Na(+)</name>
        <dbReference type="ChEBI" id="CHEBI:29101"/>
        <label>1</label>
    </ligand>
</feature>
<evidence type="ECO:0000256" key="7">
    <source>
        <dbReference type="ARBA" id="ARBA00023180"/>
    </source>
</evidence>
<evidence type="ECO:0000256" key="6">
    <source>
        <dbReference type="ARBA" id="ARBA00023136"/>
    </source>
</evidence>
<evidence type="ECO:0000256" key="5">
    <source>
        <dbReference type="ARBA" id="ARBA00022989"/>
    </source>
</evidence>
<feature type="binding site" evidence="8">
    <location>
        <position position="43"/>
    </location>
    <ligand>
        <name>Na(+)</name>
        <dbReference type="ChEBI" id="CHEBI:29101"/>
        <label>1</label>
    </ligand>
</feature>
<dbReference type="Proteomes" id="UP000597762">
    <property type="component" value="Unassembled WGS sequence"/>
</dbReference>
<dbReference type="GO" id="GO:0005283">
    <property type="term" value="F:amino acid:sodium symporter activity"/>
    <property type="evidence" value="ECO:0007669"/>
    <property type="project" value="TreeGrafter"/>
</dbReference>
<feature type="transmembrane region" description="Helical" evidence="11">
    <location>
        <begin position="211"/>
        <end position="232"/>
    </location>
</feature>
<feature type="transmembrane region" description="Helical" evidence="11">
    <location>
        <begin position="244"/>
        <end position="262"/>
    </location>
</feature>
<organism evidence="12 13">
    <name type="scientific">Acanthosepion pharaonis</name>
    <name type="common">Pharaoh cuttlefish</name>
    <name type="synonym">Sepia pharaonis</name>
    <dbReference type="NCBI Taxonomy" id="158019"/>
    <lineage>
        <taxon>Eukaryota</taxon>
        <taxon>Metazoa</taxon>
        <taxon>Spiralia</taxon>
        <taxon>Lophotrochozoa</taxon>
        <taxon>Mollusca</taxon>
        <taxon>Cephalopoda</taxon>
        <taxon>Coleoidea</taxon>
        <taxon>Decapodiformes</taxon>
        <taxon>Sepiida</taxon>
        <taxon>Sepiina</taxon>
        <taxon>Sepiidae</taxon>
        <taxon>Acanthosepion</taxon>
    </lineage>
</organism>
<keyword evidence="9" id="KW-1015">Disulfide bond</keyword>
<dbReference type="GO" id="GO:0089718">
    <property type="term" value="P:amino acid import across plasma membrane"/>
    <property type="evidence" value="ECO:0007669"/>
    <property type="project" value="TreeGrafter"/>
</dbReference>
<evidence type="ECO:0000256" key="3">
    <source>
        <dbReference type="ARBA" id="ARBA00022448"/>
    </source>
</evidence>